<evidence type="ECO:0000256" key="2">
    <source>
        <dbReference type="SAM" id="SignalP"/>
    </source>
</evidence>
<proteinExistence type="inferred from homology"/>
<feature type="domain" description="Metallo-beta-lactamase" evidence="3">
    <location>
        <begin position="46"/>
        <end position="232"/>
    </location>
</feature>
<comment type="similarity">
    <text evidence="1">Belongs to the metallo-beta-lactamase superfamily. Class-B beta-lactamase family.</text>
</comment>
<dbReference type="Gene3D" id="3.60.15.10">
    <property type="entry name" value="Ribonuclease Z/Hydroxyacylglutathione hydrolase-like"/>
    <property type="match status" value="1"/>
</dbReference>
<dbReference type="EMBL" id="CP159373">
    <property type="protein sequence ID" value="XCN73837.1"/>
    <property type="molecule type" value="Genomic_DNA"/>
</dbReference>
<dbReference type="SUPFAM" id="SSF56281">
    <property type="entry name" value="Metallo-hydrolase/oxidoreductase"/>
    <property type="match status" value="1"/>
</dbReference>
<reference evidence="4" key="2">
    <citation type="submission" date="2024-06" db="EMBL/GenBank/DDBJ databases">
        <authorList>
            <person name="Plum-Jensen L.E."/>
            <person name="Schramm A."/>
            <person name="Marshall I.P.G."/>
        </authorList>
    </citation>
    <scope>NUCLEOTIDE SEQUENCE</scope>
    <source>
        <strain evidence="4">Rat1</strain>
    </source>
</reference>
<gene>
    <name evidence="4" type="ORF">Q3M24_03510</name>
</gene>
<sequence>MKVLALCIAFFACISPASAAEKLTQIAENVYAYVDTKNSTPQNSFGSNAGVIIGEQGIAVVDTLISAHEAKRFLQDIRKISDKPIRYVINTHYHLDHVFGNAEFAKQGALIIAQEEAKDLMQKHAEETLQHVGNYGLTAEDMQGTEIAYPVVTYQEKMTIDLGGQLLELTHAPHAHTGGDTLVYLPKQKVLFSGDVLFTQYHPFLGEGDIAEWSARLEAIKAMDVEKIIPGHGPVSDKGDLDDMEAYLQLFDTKAKELAATSDDPQEIAQEILPALPKRPEGAGLIPMNIQMKYLKKK</sequence>
<evidence type="ECO:0000259" key="3">
    <source>
        <dbReference type="SMART" id="SM00849"/>
    </source>
</evidence>
<dbReference type="AlphaFoldDB" id="A0AAU8LX27"/>
<dbReference type="InterPro" id="IPR001279">
    <property type="entry name" value="Metallo-B-lactamas"/>
</dbReference>
<dbReference type="InterPro" id="IPR036866">
    <property type="entry name" value="RibonucZ/Hydroxyglut_hydro"/>
</dbReference>
<feature type="signal peptide" evidence="2">
    <location>
        <begin position="1"/>
        <end position="19"/>
    </location>
</feature>
<dbReference type="CDD" id="cd16282">
    <property type="entry name" value="metallo-hydrolase-like_MBL-fold"/>
    <property type="match status" value="1"/>
</dbReference>
<name>A0AAU8LX27_9BACT</name>
<dbReference type="SMART" id="SM00849">
    <property type="entry name" value="Lactamase_B"/>
    <property type="match status" value="1"/>
</dbReference>
<dbReference type="PANTHER" id="PTHR42951">
    <property type="entry name" value="METALLO-BETA-LACTAMASE DOMAIN-CONTAINING"/>
    <property type="match status" value="1"/>
</dbReference>
<dbReference type="KEGG" id="eaj:Q3M24_03510"/>
<dbReference type="InterPro" id="IPR050855">
    <property type="entry name" value="NDM-1-like"/>
</dbReference>
<organism evidence="4">
    <name type="scientific">Candidatus Electrothrix aestuarii</name>
    <dbReference type="NCBI Taxonomy" id="3062594"/>
    <lineage>
        <taxon>Bacteria</taxon>
        <taxon>Pseudomonadati</taxon>
        <taxon>Thermodesulfobacteriota</taxon>
        <taxon>Desulfobulbia</taxon>
        <taxon>Desulfobulbales</taxon>
        <taxon>Desulfobulbaceae</taxon>
        <taxon>Candidatus Electrothrix</taxon>
    </lineage>
</organism>
<protein>
    <submittedName>
        <fullName evidence="4">MBL fold metallo-hydrolase</fullName>
    </submittedName>
</protein>
<evidence type="ECO:0000256" key="1">
    <source>
        <dbReference type="ARBA" id="ARBA00005250"/>
    </source>
</evidence>
<feature type="chain" id="PRO_5043919315" evidence="2">
    <location>
        <begin position="20"/>
        <end position="298"/>
    </location>
</feature>
<accession>A0AAU8LX27</accession>
<keyword evidence="2" id="KW-0732">Signal</keyword>
<dbReference type="GO" id="GO:0017001">
    <property type="term" value="P:antibiotic catabolic process"/>
    <property type="evidence" value="ECO:0007669"/>
    <property type="project" value="UniProtKB-ARBA"/>
</dbReference>
<reference evidence="4" key="1">
    <citation type="journal article" date="2024" name="Syst. Appl. Microbiol.">
        <title>First single-strain enrichments of Electrothrix cable bacteria, description of E. aestuarii sp. nov. and E. rattekaaiensis sp. nov., and proposal of a cable bacteria taxonomy following the rules of the SeqCode.</title>
        <authorList>
            <person name="Plum-Jensen L.E."/>
            <person name="Schramm A."/>
            <person name="Marshall I.P.G."/>
        </authorList>
    </citation>
    <scope>NUCLEOTIDE SEQUENCE</scope>
    <source>
        <strain evidence="4">Rat1</strain>
    </source>
</reference>
<dbReference type="PANTHER" id="PTHR42951:SF4">
    <property type="entry name" value="ACYL-COENZYME A THIOESTERASE MBLAC2"/>
    <property type="match status" value="1"/>
</dbReference>
<dbReference type="Pfam" id="PF00753">
    <property type="entry name" value="Lactamase_B"/>
    <property type="match status" value="1"/>
</dbReference>
<evidence type="ECO:0000313" key="4">
    <source>
        <dbReference type="EMBL" id="XCN73837.1"/>
    </source>
</evidence>